<dbReference type="KEGG" id="mtar:DF168_00105"/>
<accession>A0A2Z4AAU5</accession>
<protein>
    <submittedName>
        <fullName evidence="1">Uncharacterized protein</fullName>
    </submittedName>
</protein>
<dbReference type="EMBL" id="CP029803">
    <property type="protein sequence ID" value="AWT58933.1"/>
    <property type="molecule type" value="Genomic_DNA"/>
</dbReference>
<reference evidence="1 2" key="1">
    <citation type="submission" date="2018-06" db="EMBL/GenBank/DDBJ databases">
        <title>Draft Genome Sequence of a Novel Marine Bacterium Related to the Verrucomicrobia.</title>
        <authorList>
            <person name="Vosseberg J."/>
            <person name="Martijn J."/>
            <person name="Ettema T.J.G."/>
        </authorList>
    </citation>
    <scope>NUCLEOTIDE SEQUENCE [LARGE SCALE GENOMIC DNA]</scope>
    <source>
        <strain evidence="1">TARA_B100001123</strain>
    </source>
</reference>
<dbReference type="Proteomes" id="UP000247465">
    <property type="component" value="Chromosome"/>
</dbReference>
<name>A0A2Z4AAU5_9BACT</name>
<gene>
    <name evidence="1" type="ORF">DF168_00105</name>
</gene>
<evidence type="ECO:0000313" key="2">
    <source>
        <dbReference type="Proteomes" id="UP000247465"/>
    </source>
</evidence>
<dbReference type="AlphaFoldDB" id="A0A2Z4AAU5"/>
<proteinExistence type="predicted"/>
<organism evidence="1 2">
    <name type="scientific">Candidatus Moanibacter tarae</name>
    <dbReference type="NCBI Taxonomy" id="2200854"/>
    <lineage>
        <taxon>Bacteria</taxon>
        <taxon>Pseudomonadati</taxon>
        <taxon>Verrucomicrobiota</taxon>
        <taxon>Opitutia</taxon>
        <taxon>Puniceicoccales</taxon>
        <taxon>Puniceicoccales incertae sedis</taxon>
        <taxon>Candidatus Moanibacter</taxon>
    </lineage>
</organism>
<sequence length="42" mass="4919">MKPTDFEPSESKFQRNAVSGIDFLNAQRANREPPRFLTIFFD</sequence>
<evidence type="ECO:0000313" key="1">
    <source>
        <dbReference type="EMBL" id="AWT58933.1"/>
    </source>
</evidence>